<sequence length="644" mass="71944">MDPLSVAASVAGLLTAAASISKALAPYVAAARGTPQIALQVKAEIQEASIFLATPQSLTSDIASVPTQQTALIQVDQLVAILTNGVFVFSDLEECVGTLPQPDASPMPALRHRLQWLRKENDLRSILARLQGFKSSVSLILAILQSNSLLQAEQCRTELSNNVSLLLRSAQDLSRRLMNLESAFDSQSTLTTRPDIIHEADDEGTSTAPDLATYQVSGRENNSTDSEPGPWTSGFEFEDDLKVSRPYRRAQNDTMDVSRRSSIALSHALSALTGISLSDISTLSIIALPVYSDEISNSHHYKFTSQELEPTDEPISKPRFATGSLLRECLEVQMQLSQFPFFANLFEAASTEERHNRNHPFHLLQSVFRKGYPLLALAHALRDEGDPVLLDPKERATQAAEALSTFSLSPDFTTDTLPTTGDVTGTQSVGFLKVLDVIKKWIALKLQPLDTFAVDITFNRKMKRWHQQTSFDSMGDELIEQSIDNFRQLQELAIIEDETAARRLNEITPTDIIFNERATDILDGEWLLSRVVDEVNRAVKQEELNDVLADLKTNVLDWKNHNVHAFGALLFYDMDVICTKPDQRPKSHRMYIFTAIILFVREKKTTGSRHPSFRRDRGVRLSLKGSLFFRTSYRSIRSLIRAIV</sequence>
<dbReference type="RefSeq" id="XP_070916428.1">
    <property type="nucleotide sequence ID" value="XM_071060327.1"/>
</dbReference>
<organism evidence="2 3">
    <name type="scientific">Madurella fahalii</name>
    <dbReference type="NCBI Taxonomy" id="1157608"/>
    <lineage>
        <taxon>Eukaryota</taxon>
        <taxon>Fungi</taxon>
        <taxon>Dikarya</taxon>
        <taxon>Ascomycota</taxon>
        <taxon>Pezizomycotina</taxon>
        <taxon>Sordariomycetes</taxon>
        <taxon>Sordariomycetidae</taxon>
        <taxon>Sordariales</taxon>
        <taxon>Sordariales incertae sedis</taxon>
        <taxon>Madurella</taxon>
    </lineage>
</organism>
<evidence type="ECO:0000313" key="3">
    <source>
        <dbReference type="Proteomes" id="UP001628179"/>
    </source>
</evidence>
<gene>
    <name evidence="2" type="primary">tiam1</name>
    <name evidence="2" type="ORF">MFIFM68171_04907</name>
</gene>
<dbReference type="GeneID" id="98175650"/>
<dbReference type="Proteomes" id="UP001628179">
    <property type="component" value="Unassembled WGS sequence"/>
</dbReference>
<name>A0ABQ0GAC1_9PEZI</name>
<comment type="caution">
    <text evidence="2">The sequence shown here is derived from an EMBL/GenBank/DDBJ whole genome shotgun (WGS) entry which is preliminary data.</text>
</comment>
<evidence type="ECO:0000313" key="2">
    <source>
        <dbReference type="EMBL" id="GAB1314697.1"/>
    </source>
</evidence>
<dbReference type="PANTHER" id="PTHR47339:SF1">
    <property type="entry name" value="CELL DIVISION CONTROL PROTEIN 24"/>
    <property type="match status" value="1"/>
</dbReference>
<accession>A0ABQ0GAC1</accession>
<feature type="region of interest" description="Disordered" evidence="1">
    <location>
        <begin position="215"/>
        <end position="236"/>
    </location>
</feature>
<keyword evidence="3" id="KW-1185">Reference proteome</keyword>
<dbReference type="EMBL" id="BAAFSV010000002">
    <property type="protein sequence ID" value="GAB1314697.1"/>
    <property type="molecule type" value="Genomic_DNA"/>
</dbReference>
<feature type="compositionally biased region" description="Polar residues" evidence="1">
    <location>
        <begin position="215"/>
        <end position="226"/>
    </location>
</feature>
<proteinExistence type="predicted"/>
<dbReference type="PANTHER" id="PTHR47339">
    <property type="entry name" value="CELL DIVISION CONTROL PROTEIN 24"/>
    <property type="match status" value="1"/>
</dbReference>
<dbReference type="InterPro" id="IPR053026">
    <property type="entry name" value="CDC42_GEF"/>
</dbReference>
<protein>
    <submittedName>
        <fullName evidence="2">Rho guanyl-nucleotide exchange factor activity</fullName>
    </submittedName>
</protein>
<evidence type="ECO:0000256" key="1">
    <source>
        <dbReference type="SAM" id="MobiDB-lite"/>
    </source>
</evidence>
<reference evidence="2 3" key="1">
    <citation type="submission" date="2024-09" db="EMBL/GenBank/DDBJ databases">
        <title>Itraconazole resistance in Madurella fahalii resulting from another homologue of gene encoding cytochrome P450 14-alpha sterol demethylase (CYP51).</title>
        <authorList>
            <person name="Yoshioka I."/>
            <person name="Fahal A.H."/>
            <person name="Kaneko S."/>
            <person name="Yaguchi T."/>
        </authorList>
    </citation>
    <scope>NUCLEOTIDE SEQUENCE [LARGE SCALE GENOMIC DNA]</scope>
    <source>
        <strain evidence="2 3">IFM 68171</strain>
    </source>
</reference>